<dbReference type="Proteomes" id="UP000193411">
    <property type="component" value="Unassembled WGS sequence"/>
</dbReference>
<protein>
    <submittedName>
        <fullName evidence="2">Uncharacterized protein</fullName>
    </submittedName>
</protein>
<dbReference type="EMBL" id="MCFL01000012">
    <property type="protein sequence ID" value="ORZ37611.1"/>
    <property type="molecule type" value="Genomic_DNA"/>
</dbReference>
<reference evidence="2 3" key="1">
    <citation type="submission" date="2016-07" db="EMBL/GenBank/DDBJ databases">
        <title>Pervasive Adenine N6-methylation of Active Genes in Fungi.</title>
        <authorList>
            <consortium name="DOE Joint Genome Institute"/>
            <person name="Mondo S.J."/>
            <person name="Dannebaum R.O."/>
            <person name="Kuo R.C."/>
            <person name="Labutti K."/>
            <person name="Haridas S."/>
            <person name="Kuo A."/>
            <person name="Salamov A."/>
            <person name="Ahrendt S.R."/>
            <person name="Lipzen A."/>
            <person name="Sullivan W."/>
            <person name="Andreopoulos W.B."/>
            <person name="Clum A."/>
            <person name="Lindquist E."/>
            <person name="Daum C."/>
            <person name="Ramamoorthy G.K."/>
            <person name="Gryganskyi A."/>
            <person name="Culley D."/>
            <person name="Magnuson J.K."/>
            <person name="James T.Y."/>
            <person name="O'Malley M.A."/>
            <person name="Stajich J.E."/>
            <person name="Spatafora J.W."/>
            <person name="Visel A."/>
            <person name="Grigoriev I.V."/>
        </authorList>
    </citation>
    <scope>NUCLEOTIDE SEQUENCE [LARGE SCALE GENOMIC DNA]</scope>
    <source>
        <strain evidence="2 3">PL171</strain>
    </source>
</reference>
<name>A0A1Y2HV23_9FUNG</name>
<dbReference type="AlphaFoldDB" id="A0A1Y2HV23"/>
<organism evidence="2 3">
    <name type="scientific">Catenaria anguillulae PL171</name>
    <dbReference type="NCBI Taxonomy" id="765915"/>
    <lineage>
        <taxon>Eukaryota</taxon>
        <taxon>Fungi</taxon>
        <taxon>Fungi incertae sedis</taxon>
        <taxon>Blastocladiomycota</taxon>
        <taxon>Blastocladiomycetes</taxon>
        <taxon>Blastocladiales</taxon>
        <taxon>Catenariaceae</taxon>
        <taxon>Catenaria</taxon>
    </lineage>
</organism>
<sequence>MCIYAWPFPIPANTKPTQTQTVQIKPSERPPDPSMASTPIPPPFGLDPQLAVRNQLAIDVAPSLSKRASAGAHALAPVTV</sequence>
<feature type="region of interest" description="Disordered" evidence="1">
    <location>
        <begin position="15"/>
        <end position="46"/>
    </location>
</feature>
<evidence type="ECO:0000313" key="2">
    <source>
        <dbReference type="EMBL" id="ORZ37611.1"/>
    </source>
</evidence>
<gene>
    <name evidence="2" type="ORF">BCR44DRAFT_1036399</name>
</gene>
<evidence type="ECO:0000256" key="1">
    <source>
        <dbReference type="SAM" id="MobiDB-lite"/>
    </source>
</evidence>
<proteinExistence type="predicted"/>
<comment type="caution">
    <text evidence="2">The sequence shown here is derived from an EMBL/GenBank/DDBJ whole genome shotgun (WGS) entry which is preliminary data.</text>
</comment>
<keyword evidence="3" id="KW-1185">Reference proteome</keyword>
<accession>A0A1Y2HV23</accession>
<evidence type="ECO:0000313" key="3">
    <source>
        <dbReference type="Proteomes" id="UP000193411"/>
    </source>
</evidence>
<feature type="compositionally biased region" description="Polar residues" evidence="1">
    <location>
        <begin position="15"/>
        <end position="24"/>
    </location>
</feature>